<organism evidence="2 3">
    <name type="scientific">Colletotrichum tanaceti</name>
    <dbReference type="NCBI Taxonomy" id="1306861"/>
    <lineage>
        <taxon>Eukaryota</taxon>
        <taxon>Fungi</taxon>
        <taxon>Dikarya</taxon>
        <taxon>Ascomycota</taxon>
        <taxon>Pezizomycotina</taxon>
        <taxon>Sordariomycetes</taxon>
        <taxon>Hypocreomycetidae</taxon>
        <taxon>Glomerellales</taxon>
        <taxon>Glomerellaceae</taxon>
        <taxon>Colletotrichum</taxon>
        <taxon>Colletotrichum destructivum species complex</taxon>
    </lineage>
</organism>
<feature type="region of interest" description="Disordered" evidence="1">
    <location>
        <begin position="356"/>
        <end position="382"/>
    </location>
</feature>
<feature type="compositionally biased region" description="Acidic residues" evidence="1">
    <location>
        <begin position="291"/>
        <end position="300"/>
    </location>
</feature>
<name>A0A4U6XGG7_9PEZI</name>
<dbReference type="InterPro" id="IPR019341">
    <property type="entry name" value="Alpha/Gamma-adaptin-bd_p34"/>
</dbReference>
<feature type="compositionally biased region" description="Low complexity" evidence="1">
    <location>
        <begin position="227"/>
        <end position="242"/>
    </location>
</feature>
<feature type="compositionally biased region" description="Acidic residues" evidence="1">
    <location>
        <begin position="254"/>
        <end position="267"/>
    </location>
</feature>
<gene>
    <name evidence="2" type="ORF">CTA1_680</name>
</gene>
<dbReference type="OrthoDB" id="10261384at2759"/>
<dbReference type="EMBL" id="PJEX01000115">
    <property type="protein sequence ID" value="TKW54980.1"/>
    <property type="molecule type" value="Genomic_DNA"/>
</dbReference>
<feature type="region of interest" description="Disordered" evidence="1">
    <location>
        <begin position="225"/>
        <end position="267"/>
    </location>
</feature>
<reference evidence="2 3" key="1">
    <citation type="journal article" date="2019" name="PLoS ONE">
        <title>Comparative genome analysis indicates high evolutionary potential of pathogenicity genes in Colletotrichum tanaceti.</title>
        <authorList>
            <person name="Lelwala R.V."/>
            <person name="Korhonen P.K."/>
            <person name="Young N.D."/>
            <person name="Scott J.B."/>
            <person name="Ades P.A."/>
            <person name="Gasser R.B."/>
            <person name="Taylor P.W.J."/>
        </authorList>
    </citation>
    <scope>NUCLEOTIDE SEQUENCE [LARGE SCALE GENOMIC DNA]</scope>
    <source>
        <strain evidence="2">BRIP57314</strain>
    </source>
</reference>
<accession>A0A4U6XGG7</accession>
<proteinExistence type="predicted"/>
<dbReference type="PANTHER" id="PTHR14659:SF1">
    <property type="entry name" value="ALPHA- AND GAMMA-ADAPTIN-BINDING PROTEIN P34"/>
    <property type="match status" value="1"/>
</dbReference>
<sequence>MQVKNPRRVLAVSLADSTQHLSRVIKDLTGSHPEPASTTLAGTTHLLSLKTSYYTADVPIWLDLISSPAEWSASFLSPEAKEVLTVLGGLAVVFSLPLASSSSSRLAAPIADASPAVPTTTTTTTTATPAAPPSADETRALITEVGRVVREGLGGWGWDGVGLGIGVGEGEAEEWEELCAEWGLEFVQIRGGKKDDGKNEFGEKMGIARVLEALESNDWDAADDLDGGLSDADSDAGFASGLPRKRNPLADGGGDGDDGEFDLDPESLDFGFDKSDFEGLKKAIWDLEQDEERDADAHDEEGERKAAVGEAPCDGKTAEGVGKDTGGKDEDEGDEELGGDEVEKIERMMRKLQAVRDMSAGLPEEQRRRMAKKAVGEVMEEL</sequence>
<keyword evidence="3" id="KW-1185">Reference proteome</keyword>
<dbReference type="Proteomes" id="UP000310108">
    <property type="component" value="Unassembled WGS sequence"/>
</dbReference>
<evidence type="ECO:0008006" key="4">
    <source>
        <dbReference type="Google" id="ProtNLM"/>
    </source>
</evidence>
<evidence type="ECO:0000256" key="1">
    <source>
        <dbReference type="SAM" id="MobiDB-lite"/>
    </source>
</evidence>
<feature type="region of interest" description="Disordered" evidence="1">
    <location>
        <begin position="291"/>
        <end position="343"/>
    </location>
</feature>
<evidence type="ECO:0000313" key="2">
    <source>
        <dbReference type="EMBL" id="TKW54980.1"/>
    </source>
</evidence>
<dbReference type="Pfam" id="PF10199">
    <property type="entry name" value="Adaptin_binding"/>
    <property type="match status" value="1"/>
</dbReference>
<dbReference type="Gene3D" id="3.40.50.11960">
    <property type="match status" value="1"/>
</dbReference>
<dbReference type="PANTHER" id="PTHR14659">
    <property type="entry name" value="ALPHA- AND GAMMA-ADAPTIN-BINDING PROTEIN P34"/>
    <property type="match status" value="1"/>
</dbReference>
<dbReference type="AlphaFoldDB" id="A0A4U6XGG7"/>
<comment type="caution">
    <text evidence="2">The sequence shown here is derived from an EMBL/GenBank/DDBJ whole genome shotgun (WGS) entry which is preliminary data.</text>
</comment>
<protein>
    <recommendedName>
        <fullName evidence="4">Increased recombination centers protein 6</fullName>
    </recommendedName>
</protein>
<dbReference type="STRING" id="1306861.A0A4U6XGG7"/>
<evidence type="ECO:0000313" key="3">
    <source>
        <dbReference type="Proteomes" id="UP000310108"/>
    </source>
</evidence>
<feature type="compositionally biased region" description="Acidic residues" evidence="1">
    <location>
        <begin position="329"/>
        <end position="340"/>
    </location>
</feature>
<feature type="region of interest" description="Disordered" evidence="1">
    <location>
        <begin position="115"/>
        <end position="134"/>
    </location>
</feature>